<dbReference type="AlphaFoldDB" id="A0A4Y2NL61"/>
<sequence length="117" mass="13065">MNGYTWMDRATRRETRLTSHLSLLPLGCPDPLPCVLWKQSKGALLDECSCTYTGLKSSARPSPRVRSPAENERFIVKEESAASVDTRGKTSNFVHCLYALAGYNEMAFTPWVKAIPL</sequence>
<protein>
    <submittedName>
        <fullName evidence="1">Uncharacterized protein</fullName>
    </submittedName>
</protein>
<proteinExistence type="predicted"/>
<keyword evidence="2" id="KW-1185">Reference proteome</keyword>
<dbReference type="Proteomes" id="UP000499080">
    <property type="component" value="Unassembled WGS sequence"/>
</dbReference>
<evidence type="ECO:0000313" key="2">
    <source>
        <dbReference type="Proteomes" id="UP000499080"/>
    </source>
</evidence>
<dbReference type="EMBL" id="BGPR01009345">
    <property type="protein sequence ID" value="GBN39419.1"/>
    <property type="molecule type" value="Genomic_DNA"/>
</dbReference>
<name>A0A4Y2NL61_ARAVE</name>
<accession>A0A4Y2NL61</accession>
<organism evidence="1 2">
    <name type="scientific">Araneus ventricosus</name>
    <name type="common">Orbweaver spider</name>
    <name type="synonym">Epeira ventricosa</name>
    <dbReference type="NCBI Taxonomy" id="182803"/>
    <lineage>
        <taxon>Eukaryota</taxon>
        <taxon>Metazoa</taxon>
        <taxon>Ecdysozoa</taxon>
        <taxon>Arthropoda</taxon>
        <taxon>Chelicerata</taxon>
        <taxon>Arachnida</taxon>
        <taxon>Araneae</taxon>
        <taxon>Araneomorphae</taxon>
        <taxon>Entelegynae</taxon>
        <taxon>Araneoidea</taxon>
        <taxon>Araneidae</taxon>
        <taxon>Araneus</taxon>
    </lineage>
</organism>
<evidence type="ECO:0000313" key="1">
    <source>
        <dbReference type="EMBL" id="GBN39419.1"/>
    </source>
</evidence>
<comment type="caution">
    <text evidence="1">The sequence shown here is derived from an EMBL/GenBank/DDBJ whole genome shotgun (WGS) entry which is preliminary data.</text>
</comment>
<reference evidence="1 2" key="1">
    <citation type="journal article" date="2019" name="Sci. Rep.">
        <title>Orb-weaving spider Araneus ventricosus genome elucidates the spidroin gene catalogue.</title>
        <authorList>
            <person name="Kono N."/>
            <person name="Nakamura H."/>
            <person name="Ohtoshi R."/>
            <person name="Moran D.A.P."/>
            <person name="Shinohara A."/>
            <person name="Yoshida Y."/>
            <person name="Fujiwara M."/>
            <person name="Mori M."/>
            <person name="Tomita M."/>
            <person name="Arakawa K."/>
        </authorList>
    </citation>
    <scope>NUCLEOTIDE SEQUENCE [LARGE SCALE GENOMIC DNA]</scope>
</reference>
<gene>
    <name evidence="1" type="ORF">AVEN_176691_1</name>
</gene>